<protein>
    <submittedName>
        <fullName evidence="1">Uncharacterized protein</fullName>
    </submittedName>
</protein>
<reference evidence="2" key="1">
    <citation type="submission" date="2017-03" db="EMBL/GenBank/DDBJ databases">
        <title>Phytopthora megakarya and P. palmivora, two closely related causual agents of cacao black pod achieved similar genome size and gene model numbers by different mechanisms.</title>
        <authorList>
            <person name="Ali S."/>
            <person name="Shao J."/>
            <person name="Larry D.J."/>
            <person name="Kronmiller B."/>
            <person name="Shen D."/>
            <person name="Strem M.D."/>
            <person name="Melnick R.L."/>
            <person name="Guiltinan M.J."/>
            <person name="Tyler B.M."/>
            <person name="Meinhardt L.W."/>
            <person name="Bailey B.A."/>
        </authorList>
    </citation>
    <scope>NUCLEOTIDE SEQUENCE [LARGE SCALE GENOMIC DNA]</scope>
    <source>
        <strain evidence="2">zdho120</strain>
    </source>
</reference>
<sequence>MKICADLPYLLDKFWKELRDEFYGSKQSDVMCGLSEQQVVGCVHRARTLHFNGDVHLHFR</sequence>
<name>A0A225WIX1_9STRA</name>
<keyword evidence="2" id="KW-1185">Reference proteome</keyword>
<evidence type="ECO:0000313" key="2">
    <source>
        <dbReference type="Proteomes" id="UP000198211"/>
    </source>
</evidence>
<evidence type="ECO:0000313" key="1">
    <source>
        <dbReference type="EMBL" id="OWZ17646.1"/>
    </source>
</evidence>
<comment type="caution">
    <text evidence="1">The sequence shown here is derived from an EMBL/GenBank/DDBJ whole genome shotgun (WGS) entry which is preliminary data.</text>
</comment>
<proteinExistence type="predicted"/>
<dbReference type="AlphaFoldDB" id="A0A225WIX1"/>
<accession>A0A225WIX1</accession>
<dbReference type="Proteomes" id="UP000198211">
    <property type="component" value="Unassembled WGS sequence"/>
</dbReference>
<dbReference type="EMBL" id="NBNE01000719">
    <property type="protein sequence ID" value="OWZ17646.1"/>
    <property type="molecule type" value="Genomic_DNA"/>
</dbReference>
<gene>
    <name evidence="1" type="ORF">PHMEG_0008387</name>
</gene>
<organism evidence="1 2">
    <name type="scientific">Phytophthora megakarya</name>
    <dbReference type="NCBI Taxonomy" id="4795"/>
    <lineage>
        <taxon>Eukaryota</taxon>
        <taxon>Sar</taxon>
        <taxon>Stramenopiles</taxon>
        <taxon>Oomycota</taxon>
        <taxon>Peronosporomycetes</taxon>
        <taxon>Peronosporales</taxon>
        <taxon>Peronosporaceae</taxon>
        <taxon>Phytophthora</taxon>
    </lineage>
</organism>